<dbReference type="Proteomes" id="UP000245207">
    <property type="component" value="Unassembled WGS sequence"/>
</dbReference>
<evidence type="ECO:0000313" key="1">
    <source>
        <dbReference type="EMBL" id="PWA68953.1"/>
    </source>
</evidence>
<dbReference type="OrthoDB" id="1928087at2759"/>
<dbReference type="GO" id="GO:0003677">
    <property type="term" value="F:DNA binding"/>
    <property type="evidence" value="ECO:0007669"/>
    <property type="project" value="UniProtKB-KW"/>
</dbReference>
<organism evidence="1 2">
    <name type="scientific">Artemisia annua</name>
    <name type="common">Sweet wormwood</name>
    <dbReference type="NCBI Taxonomy" id="35608"/>
    <lineage>
        <taxon>Eukaryota</taxon>
        <taxon>Viridiplantae</taxon>
        <taxon>Streptophyta</taxon>
        <taxon>Embryophyta</taxon>
        <taxon>Tracheophyta</taxon>
        <taxon>Spermatophyta</taxon>
        <taxon>Magnoliopsida</taxon>
        <taxon>eudicotyledons</taxon>
        <taxon>Gunneridae</taxon>
        <taxon>Pentapetalae</taxon>
        <taxon>asterids</taxon>
        <taxon>campanulids</taxon>
        <taxon>Asterales</taxon>
        <taxon>Asteraceae</taxon>
        <taxon>Asteroideae</taxon>
        <taxon>Anthemideae</taxon>
        <taxon>Artemisiinae</taxon>
        <taxon>Artemisia</taxon>
    </lineage>
</organism>
<evidence type="ECO:0000313" key="2">
    <source>
        <dbReference type="Proteomes" id="UP000245207"/>
    </source>
</evidence>
<proteinExistence type="predicted"/>
<keyword evidence="2" id="KW-1185">Reference proteome</keyword>
<gene>
    <name evidence="1" type="ORF">CTI12_AA303040</name>
</gene>
<dbReference type="AlphaFoldDB" id="A0A2U1N633"/>
<reference evidence="1 2" key="1">
    <citation type="journal article" date="2018" name="Mol. Plant">
        <title>The genome of Artemisia annua provides insight into the evolution of Asteraceae family and artemisinin biosynthesis.</title>
        <authorList>
            <person name="Shen Q."/>
            <person name="Zhang L."/>
            <person name="Liao Z."/>
            <person name="Wang S."/>
            <person name="Yan T."/>
            <person name="Shi P."/>
            <person name="Liu M."/>
            <person name="Fu X."/>
            <person name="Pan Q."/>
            <person name="Wang Y."/>
            <person name="Lv Z."/>
            <person name="Lu X."/>
            <person name="Zhang F."/>
            <person name="Jiang W."/>
            <person name="Ma Y."/>
            <person name="Chen M."/>
            <person name="Hao X."/>
            <person name="Li L."/>
            <person name="Tang Y."/>
            <person name="Lv G."/>
            <person name="Zhou Y."/>
            <person name="Sun X."/>
            <person name="Brodelius P.E."/>
            <person name="Rose J.K.C."/>
            <person name="Tang K."/>
        </authorList>
    </citation>
    <scope>NUCLEOTIDE SEQUENCE [LARGE SCALE GENOMIC DNA]</scope>
    <source>
        <strain evidence="2">cv. Huhao1</strain>
        <tissue evidence="1">Leaf</tissue>
    </source>
</reference>
<dbReference type="STRING" id="35608.A0A2U1N633"/>
<accession>A0A2U1N633</accession>
<name>A0A2U1N633_ARTAN</name>
<keyword evidence="1" id="KW-0238">DNA-binding</keyword>
<protein>
    <submittedName>
        <fullName evidence="1">DNA-binding HORMA family protein</fullName>
    </submittedName>
</protein>
<comment type="caution">
    <text evidence="1">The sequence shown here is derived from an EMBL/GenBank/DDBJ whole genome shotgun (WGS) entry which is preliminary data.</text>
</comment>
<sequence length="100" mass="11370">MRLNGTAEDEQQLNRVRDWIKSYHLDNVDVADALSAFSDMSLALIEEIMDKLVNEGVLLKVGNKSFNITRASNLEYEFDAVKDENDGYVAPGKKSFARKW</sequence>
<dbReference type="EMBL" id="PKPP01003533">
    <property type="protein sequence ID" value="PWA68953.1"/>
    <property type="molecule type" value="Genomic_DNA"/>
</dbReference>